<dbReference type="EMBL" id="CP081303">
    <property type="protein sequence ID" value="QZE13683.1"/>
    <property type="molecule type" value="Genomic_DNA"/>
</dbReference>
<name>A0AC61NDQ7_9BACT</name>
<organism evidence="1 2">
    <name type="scientific">Halosquirtibacter laminarini</name>
    <dbReference type="NCBI Taxonomy" id="3374600"/>
    <lineage>
        <taxon>Bacteria</taxon>
        <taxon>Pseudomonadati</taxon>
        <taxon>Bacteroidota</taxon>
        <taxon>Bacteroidia</taxon>
        <taxon>Marinilabiliales</taxon>
        <taxon>Prolixibacteraceae</taxon>
        <taxon>Halosquirtibacter</taxon>
    </lineage>
</organism>
<dbReference type="Proteomes" id="UP000826212">
    <property type="component" value="Chromosome"/>
</dbReference>
<evidence type="ECO:0000313" key="2">
    <source>
        <dbReference type="Proteomes" id="UP000826212"/>
    </source>
</evidence>
<evidence type="ECO:0000313" key="1">
    <source>
        <dbReference type="EMBL" id="QZE13683.1"/>
    </source>
</evidence>
<gene>
    <name evidence="1" type="primary">bamD</name>
    <name evidence="1" type="ORF">K4L44_14090</name>
</gene>
<reference evidence="1" key="1">
    <citation type="submission" date="2021-08" db="EMBL/GenBank/DDBJ databases">
        <title>Novel anaerobic bacterium isolated from sea squirt in East Sea, Republic of Korea.</title>
        <authorList>
            <person name="Nguyen T.H."/>
            <person name="Li Z."/>
            <person name="Lee Y.-J."/>
            <person name="Ko J."/>
            <person name="Kim S.-G."/>
        </authorList>
    </citation>
    <scope>NUCLEOTIDE SEQUENCE</scope>
    <source>
        <strain evidence="1">KCTC 25031</strain>
    </source>
</reference>
<proteinExistence type="predicted"/>
<protein>
    <submittedName>
        <fullName evidence="1">Outer membrane protein assembly factor BamD</fullName>
    </submittedName>
</protein>
<accession>A0AC61NDQ7</accession>
<keyword evidence="2" id="KW-1185">Reference proteome</keyword>
<sequence>MNRIFRFLLIAFSVVIVVSCGEYQKVLKSTDYEYKYKKAREYYDAKQYAKSVTLYEELVPIYSGTSKAAESYYYFAKSYLGQKDYYSAAMYFRSVLEKYPRSEYAQESQFLVGYCFYKLSPYVRLDQSDTNIAISALTRYMMLYPETENAKEAEHMVQKLNEKLVYKAYLNATLYYDLEDYKAAVVSLNQCLRDYPKSTYEEDLMYKLFRSKYLLGKNSVVEKKRKRMMNAMDEYYRFIDAFPNSKHRKEVDRAFANIKKMLNLKEEDLNIK</sequence>